<dbReference type="RefSeq" id="WP_161870381.1">
    <property type="nucleotide sequence ID" value="NZ_MAEI02000001.1"/>
</dbReference>
<reference evidence="1 2" key="2">
    <citation type="submission" date="2024-02" db="EMBL/GenBank/DDBJ databases">
        <title>The Genome Sequence of Enterococcus diestrammenae JM9A.</title>
        <authorList>
            <person name="Earl A."/>
            <person name="Manson A."/>
            <person name="Gilmore M."/>
            <person name="Sanders J."/>
            <person name="Shea T."/>
            <person name="Howe W."/>
            <person name="Livny J."/>
            <person name="Cuomo C."/>
            <person name="Neafsey D."/>
            <person name="Birren B."/>
        </authorList>
    </citation>
    <scope>NUCLEOTIDE SEQUENCE [LARGE SCALE GENOMIC DNA]</scope>
    <source>
        <strain evidence="1 2">JM9A</strain>
    </source>
</reference>
<keyword evidence="2" id="KW-1185">Reference proteome</keyword>
<accession>A0ABV0F7F0</accession>
<comment type="caution">
    <text evidence="1">The sequence shown here is derived from an EMBL/GenBank/DDBJ whole genome shotgun (WGS) entry which is preliminary data.</text>
</comment>
<dbReference type="PANTHER" id="PTHR42999">
    <property type="entry name" value="ANTIBIOTIC RESISTANCE PROTEIN MCBG"/>
    <property type="match status" value="1"/>
</dbReference>
<protein>
    <recommendedName>
        <fullName evidence="3">Pentapeptide repeat protein</fullName>
    </recommendedName>
</protein>
<dbReference type="Pfam" id="PF13599">
    <property type="entry name" value="Pentapeptide_4"/>
    <property type="match status" value="1"/>
</dbReference>
<dbReference type="Proteomes" id="UP001429357">
    <property type="component" value="Unassembled WGS sequence"/>
</dbReference>
<evidence type="ECO:0000313" key="1">
    <source>
        <dbReference type="EMBL" id="MEO1783041.1"/>
    </source>
</evidence>
<evidence type="ECO:0000313" key="2">
    <source>
        <dbReference type="Proteomes" id="UP001429357"/>
    </source>
</evidence>
<dbReference type="EMBL" id="MAEI02000001">
    <property type="protein sequence ID" value="MEO1783041.1"/>
    <property type="molecule type" value="Genomic_DNA"/>
</dbReference>
<dbReference type="SUPFAM" id="SSF141571">
    <property type="entry name" value="Pentapeptide repeat-like"/>
    <property type="match status" value="1"/>
</dbReference>
<dbReference type="PANTHER" id="PTHR42999:SF1">
    <property type="entry name" value="PENTAPEPTIDE REPEAT-CONTAINING PROTEIN"/>
    <property type="match status" value="1"/>
</dbReference>
<dbReference type="InterPro" id="IPR052949">
    <property type="entry name" value="PA_immunity-related"/>
</dbReference>
<reference evidence="2" key="1">
    <citation type="submission" date="2016-06" db="EMBL/GenBank/DDBJ databases">
        <title>Four novel species of enterococci isolated from chicken manure.</title>
        <authorList>
            <person name="Van Tyne D."/>
        </authorList>
    </citation>
    <scope>NUCLEOTIDE SEQUENCE [LARGE SCALE GENOMIC DNA]</scope>
    <source>
        <strain evidence="2">JM9A</strain>
    </source>
</reference>
<organism evidence="1 2">
    <name type="scientific">Enterococcus diestrammenae</name>
    <dbReference type="NCBI Taxonomy" id="1155073"/>
    <lineage>
        <taxon>Bacteria</taxon>
        <taxon>Bacillati</taxon>
        <taxon>Bacillota</taxon>
        <taxon>Bacilli</taxon>
        <taxon>Lactobacillales</taxon>
        <taxon>Enterococcaceae</taxon>
        <taxon>Enterococcus</taxon>
    </lineage>
</organism>
<evidence type="ECO:0008006" key="3">
    <source>
        <dbReference type="Google" id="ProtNLM"/>
    </source>
</evidence>
<sequence>MKKTQAISSPQLNNLSPGAFFLDDEEIYQNCLFQDSDQSYLTCHNLVLRQCQLEKVILVKNRLERFEASNVLFDKCDLANTELLGASFHQVTFRHCKLTSTNFAESYLRDVIFQDCLLDYASFANTNLKSIAFSNCRLREAEFYDLTWKNLQLKQNDLHGTNWLHTSLAGLDFTTNTFEKIGLSAEQLKGLTVDPAQALVIGASLGLVIA</sequence>
<dbReference type="Gene3D" id="2.160.20.80">
    <property type="entry name" value="E3 ubiquitin-protein ligase SopA"/>
    <property type="match status" value="1"/>
</dbReference>
<name>A0ABV0F7F0_9ENTE</name>
<proteinExistence type="predicted"/>
<dbReference type="InterPro" id="IPR001646">
    <property type="entry name" value="5peptide_repeat"/>
</dbReference>
<gene>
    <name evidence="1" type="ORF">BAU18_002660</name>
</gene>